<proteinExistence type="predicted"/>
<keyword evidence="1" id="KW-1133">Transmembrane helix</keyword>
<keyword evidence="3" id="KW-1185">Reference proteome</keyword>
<evidence type="ECO:0000313" key="2">
    <source>
        <dbReference type="EMBL" id="MFD2865043.1"/>
    </source>
</evidence>
<protein>
    <submittedName>
        <fullName evidence="2">Uncharacterized protein</fullName>
    </submittedName>
</protein>
<organism evidence="2 3">
    <name type="scientific">Mucilaginibacter antarcticus</name>
    <dbReference type="NCBI Taxonomy" id="1855725"/>
    <lineage>
        <taxon>Bacteria</taxon>
        <taxon>Pseudomonadati</taxon>
        <taxon>Bacteroidota</taxon>
        <taxon>Sphingobacteriia</taxon>
        <taxon>Sphingobacteriales</taxon>
        <taxon>Sphingobacteriaceae</taxon>
        <taxon>Mucilaginibacter</taxon>
    </lineage>
</organism>
<dbReference type="EMBL" id="JBHUON010000010">
    <property type="protein sequence ID" value="MFD2865043.1"/>
    <property type="molecule type" value="Genomic_DNA"/>
</dbReference>
<keyword evidence="1" id="KW-0812">Transmembrane</keyword>
<comment type="caution">
    <text evidence="2">The sequence shown here is derived from an EMBL/GenBank/DDBJ whole genome shotgun (WGS) entry which is preliminary data.</text>
</comment>
<evidence type="ECO:0000256" key="1">
    <source>
        <dbReference type="SAM" id="Phobius"/>
    </source>
</evidence>
<name>A0ABW5XP74_9SPHI</name>
<feature type="transmembrane region" description="Helical" evidence="1">
    <location>
        <begin position="9"/>
        <end position="28"/>
    </location>
</feature>
<accession>A0ABW5XP74</accession>
<dbReference type="RefSeq" id="WP_377126643.1">
    <property type="nucleotide sequence ID" value="NZ_JBHUHN010000001.1"/>
</dbReference>
<reference evidence="3" key="1">
    <citation type="journal article" date="2019" name="Int. J. Syst. Evol. Microbiol.">
        <title>The Global Catalogue of Microorganisms (GCM) 10K type strain sequencing project: providing services to taxonomists for standard genome sequencing and annotation.</title>
        <authorList>
            <consortium name="The Broad Institute Genomics Platform"/>
            <consortium name="The Broad Institute Genome Sequencing Center for Infectious Disease"/>
            <person name="Wu L."/>
            <person name="Ma J."/>
        </authorList>
    </citation>
    <scope>NUCLEOTIDE SEQUENCE [LARGE SCALE GENOMIC DNA]</scope>
    <source>
        <strain evidence="3">KCTC 52232</strain>
    </source>
</reference>
<dbReference type="Proteomes" id="UP001597601">
    <property type="component" value="Unassembled WGS sequence"/>
</dbReference>
<sequence length="168" mass="19541">MVLTKGKRIFLGLSIVLPFLFYCIYYYGMMLKNAPYKYAEFESLSIQYGERDKLVNTYNSATSQYEYLDRKDSLVKKKLQLSDADLLYLHRKAADLGFWDFPVNETGDSVTTGAKPPRYIIEYKYQRKSKKVTYDANFVGNQRLVDANQRLVKEILKVLARAEAAQEK</sequence>
<gene>
    <name evidence="2" type="ORF">ACFSYC_10130</name>
</gene>
<evidence type="ECO:0000313" key="3">
    <source>
        <dbReference type="Proteomes" id="UP001597601"/>
    </source>
</evidence>
<keyword evidence="1" id="KW-0472">Membrane</keyword>